<dbReference type="Gene3D" id="3.30.465.10">
    <property type="match status" value="1"/>
</dbReference>
<evidence type="ECO:0000256" key="4">
    <source>
        <dbReference type="ARBA" id="ARBA00023002"/>
    </source>
</evidence>
<evidence type="ECO:0000259" key="5">
    <source>
        <dbReference type="PROSITE" id="PS51387"/>
    </source>
</evidence>
<keyword evidence="3" id="KW-0274">FAD</keyword>
<sequence length="391" mass="42136">MFSFYAALALLSQPWYWFIPQNIDGLMRIILHAWPSSVPCPPVPKFSIPLKILGTTSTPFAIKSGGHTANQGFSSTSGVQIALSRFNAVMYDQASNTATIGAGLTWDEVYPKLEPFGVTVTGGRISGVGVGGFTLGGGYSWISNRHGLAIDSVVAFELVLPDGEITMVTANSNPELSFALKGGYNNFGIVTNFVFKTFPMGPVWGGLLTYTGANIGPVVQAIADFSANNIDADANLVAASIHSPWLYTRILFLAIPRTNGRCEDPGAMHSVSLSALSVSVISQILNQTDRLGQLLRAAMIRRIPTTTSSRLWHFSGSDSTAREDMKLAAAAITAAAQREGQQLADLPLYSNYALADVPLHRLYTANLPRLRRIKMKYDPLNIMGLAGGFRF</sequence>
<dbReference type="PANTHER" id="PTHR42973:SF13">
    <property type="entry name" value="FAD-BINDING PCMH-TYPE DOMAIN-CONTAINING PROTEIN"/>
    <property type="match status" value="1"/>
</dbReference>
<dbReference type="InterPro" id="IPR036318">
    <property type="entry name" value="FAD-bd_PCMH-like_sf"/>
</dbReference>
<evidence type="ECO:0000313" key="6">
    <source>
        <dbReference type="EMBL" id="KAF9505647.1"/>
    </source>
</evidence>
<dbReference type="InterPro" id="IPR006094">
    <property type="entry name" value="Oxid_FAD_bind_N"/>
</dbReference>
<keyword evidence="4" id="KW-0560">Oxidoreductase</keyword>
<dbReference type="AlphaFoldDB" id="A0A9P6AGX8"/>
<comment type="caution">
    <text evidence="6">The sequence shown here is derived from an EMBL/GenBank/DDBJ whole genome shotgun (WGS) entry which is preliminary data.</text>
</comment>
<dbReference type="Pfam" id="PF01565">
    <property type="entry name" value="FAD_binding_4"/>
    <property type="match status" value="1"/>
</dbReference>
<name>A0A9P6AGX8_9AGAM</name>
<proteinExistence type="inferred from homology"/>
<feature type="domain" description="FAD-binding PCMH-type" evidence="5">
    <location>
        <begin position="10"/>
        <end position="200"/>
    </location>
</feature>
<reference evidence="6" key="1">
    <citation type="journal article" date="2020" name="Nat. Commun.">
        <title>Large-scale genome sequencing of mycorrhizal fungi provides insights into the early evolution of symbiotic traits.</title>
        <authorList>
            <person name="Miyauchi S."/>
            <person name="Kiss E."/>
            <person name="Kuo A."/>
            <person name="Drula E."/>
            <person name="Kohler A."/>
            <person name="Sanchez-Garcia M."/>
            <person name="Morin E."/>
            <person name="Andreopoulos B."/>
            <person name="Barry K.W."/>
            <person name="Bonito G."/>
            <person name="Buee M."/>
            <person name="Carver A."/>
            <person name="Chen C."/>
            <person name="Cichocki N."/>
            <person name="Clum A."/>
            <person name="Culley D."/>
            <person name="Crous P.W."/>
            <person name="Fauchery L."/>
            <person name="Girlanda M."/>
            <person name="Hayes R.D."/>
            <person name="Keri Z."/>
            <person name="LaButti K."/>
            <person name="Lipzen A."/>
            <person name="Lombard V."/>
            <person name="Magnuson J."/>
            <person name="Maillard F."/>
            <person name="Murat C."/>
            <person name="Nolan M."/>
            <person name="Ohm R.A."/>
            <person name="Pangilinan J."/>
            <person name="Pereira M.F."/>
            <person name="Perotto S."/>
            <person name="Peter M."/>
            <person name="Pfister S."/>
            <person name="Riley R."/>
            <person name="Sitrit Y."/>
            <person name="Stielow J.B."/>
            <person name="Szollosi G."/>
            <person name="Zifcakova L."/>
            <person name="Stursova M."/>
            <person name="Spatafora J.W."/>
            <person name="Tedersoo L."/>
            <person name="Vaario L.M."/>
            <person name="Yamada A."/>
            <person name="Yan M."/>
            <person name="Wang P."/>
            <person name="Xu J."/>
            <person name="Bruns T."/>
            <person name="Baldrian P."/>
            <person name="Vilgalys R."/>
            <person name="Dunand C."/>
            <person name="Henrissat B."/>
            <person name="Grigoriev I.V."/>
            <person name="Hibbett D."/>
            <person name="Nagy L.G."/>
            <person name="Martin F.M."/>
        </authorList>
    </citation>
    <scope>NUCLEOTIDE SEQUENCE</scope>
    <source>
        <strain evidence="6">UP504</strain>
    </source>
</reference>
<evidence type="ECO:0000256" key="3">
    <source>
        <dbReference type="ARBA" id="ARBA00022827"/>
    </source>
</evidence>
<dbReference type="PROSITE" id="PS51387">
    <property type="entry name" value="FAD_PCMH"/>
    <property type="match status" value="1"/>
</dbReference>
<dbReference type="Pfam" id="PF08031">
    <property type="entry name" value="BBE"/>
    <property type="match status" value="1"/>
</dbReference>
<dbReference type="GO" id="GO:0071949">
    <property type="term" value="F:FAD binding"/>
    <property type="evidence" value="ECO:0007669"/>
    <property type="project" value="InterPro"/>
</dbReference>
<evidence type="ECO:0000313" key="7">
    <source>
        <dbReference type="Proteomes" id="UP000886523"/>
    </source>
</evidence>
<accession>A0A9P6AGX8</accession>
<evidence type="ECO:0000256" key="1">
    <source>
        <dbReference type="ARBA" id="ARBA00005466"/>
    </source>
</evidence>
<evidence type="ECO:0000256" key="2">
    <source>
        <dbReference type="ARBA" id="ARBA00022630"/>
    </source>
</evidence>
<dbReference type="PANTHER" id="PTHR42973">
    <property type="entry name" value="BINDING OXIDOREDUCTASE, PUTATIVE (AFU_ORTHOLOGUE AFUA_1G17690)-RELATED"/>
    <property type="match status" value="1"/>
</dbReference>
<dbReference type="Proteomes" id="UP000886523">
    <property type="component" value="Unassembled WGS sequence"/>
</dbReference>
<comment type="similarity">
    <text evidence="1">Belongs to the oxygen-dependent FAD-linked oxidoreductase family.</text>
</comment>
<dbReference type="InterPro" id="IPR016166">
    <property type="entry name" value="FAD-bd_PCMH"/>
</dbReference>
<dbReference type="OrthoDB" id="2151789at2759"/>
<dbReference type="SUPFAM" id="SSF56176">
    <property type="entry name" value="FAD-binding/transporter-associated domain-like"/>
    <property type="match status" value="1"/>
</dbReference>
<protein>
    <recommendedName>
        <fullName evidence="5">FAD-binding PCMH-type domain-containing protein</fullName>
    </recommendedName>
</protein>
<keyword evidence="2" id="KW-0285">Flavoprotein</keyword>
<organism evidence="6 7">
    <name type="scientific">Hydnum rufescens UP504</name>
    <dbReference type="NCBI Taxonomy" id="1448309"/>
    <lineage>
        <taxon>Eukaryota</taxon>
        <taxon>Fungi</taxon>
        <taxon>Dikarya</taxon>
        <taxon>Basidiomycota</taxon>
        <taxon>Agaricomycotina</taxon>
        <taxon>Agaricomycetes</taxon>
        <taxon>Cantharellales</taxon>
        <taxon>Hydnaceae</taxon>
        <taxon>Hydnum</taxon>
    </lineage>
</organism>
<dbReference type="InterPro" id="IPR050416">
    <property type="entry name" value="FAD-linked_Oxidoreductase"/>
</dbReference>
<keyword evidence="7" id="KW-1185">Reference proteome</keyword>
<dbReference type="EMBL" id="MU129143">
    <property type="protein sequence ID" value="KAF9505647.1"/>
    <property type="molecule type" value="Genomic_DNA"/>
</dbReference>
<gene>
    <name evidence="6" type="ORF">BS47DRAFT_1367922</name>
</gene>
<dbReference type="GO" id="GO:0016491">
    <property type="term" value="F:oxidoreductase activity"/>
    <property type="evidence" value="ECO:0007669"/>
    <property type="project" value="UniProtKB-KW"/>
</dbReference>
<dbReference type="InterPro" id="IPR016169">
    <property type="entry name" value="FAD-bd_PCMH_sub2"/>
</dbReference>
<dbReference type="InterPro" id="IPR012951">
    <property type="entry name" value="BBE"/>
</dbReference>